<proteinExistence type="predicted"/>
<feature type="transmembrane region" description="Helical" evidence="1">
    <location>
        <begin position="182"/>
        <end position="202"/>
    </location>
</feature>
<keyword evidence="3" id="KW-1185">Reference proteome</keyword>
<dbReference type="Proteomes" id="UP001500751">
    <property type="component" value="Unassembled WGS sequence"/>
</dbReference>
<keyword evidence="1" id="KW-0812">Transmembrane</keyword>
<evidence type="ECO:0000313" key="3">
    <source>
        <dbReference type="Proteomes" id="UP001500751"/>
    </source>
</evidence>
<reference evidence="3" key="1">
    <citation type="journal article" date="2019" name="Int. J. Syst. Evol. Microbiol.">
        <title>The Global Catalogue of Microorganisms (GCM) 10K type strain sequencing project: providing services to taxonomists for standard genome sequencing and annotation.</title>
        <authorList>
            <consortium name="The Broad Institute Genomics Platform"/>
            <consortium name="The Broad Institute Genome Sequencing Center for Infectious Disease"/>
            <person name="Wu L."/>
            <person name="Ma J."/>
        </authorList>
    </citation>
    <scope>NUCLEOTIDE SEQUENCE [LARGE SCALE GENOMIC DNA]</scope>
    <source>
        <strain evidence="3">JCM 16014</strain>
    </source>
</reference>
<evidence type="ECO:0000256" key="1">
    <source>
        <dbReference type="SAM" id="Phobius"/>
    </source>
</evidence>
<evidence type="ECO:0008006" key="4">
    <source>
        <dbReference type="Google" id="ProtNLM"/>
    </source>
</evidence>
<dbReference type="EMBL" id="BAAAQN010000074">
    <property type="protein sequence ID" value="GAA2059237.1"/>
    <property type="molecule type" value="Genomic_DNA"/>
</dbReference>
<keyword evidence="1" id="KW-1133">Transmembrane helix</keyword>
<gene>
    <name evidence="2" type="ORF">GCM10009839_81850</name>
</gene>
<name>A0ABN2VCJ7_9ACTN</name>
<comment type="caution">
    <text evidence="2">The sequence shown here is derived from an EMBL/GenBank/DDBJ whole genome shotgun (WGS) entry which is preliminary data.</text>
</comment>
<keyword evidence="1" id="KW-0472">Membrane</keyword>
<evidence type="ECO:0000313" key="2">
    <source>
        <dbReference type="EMBL" id="GAA2059237.1"/>
    </source>
</evidence>
<protein>
    <recommendedName>
        <fullName evidence="4">Phosphoglycerate mutase</fullName>
    </recommendedName>
</protein>
<accession>A0ABN2VCJ7</accession>
<organism evidence="2 3">
    <name type="scientific">Catenulispora yoronensis</name>
    <dbReference type="NCBI Taxonomy" id="450799"/>
    <lineage>
        <taxon>Bacteria</taxon>
        <taxon>Bacillati</taxon>
        <taxon>Actinomycetota</taxon>
        <taxon>Actinomycetes</taxon>
        <taxon>Catenulisporales</taxon>
        <taxon>Catenulisporaceae</taxon>
        <taxon>Catenulispora</taxon>
    </lineage>
</organism>
<dbReference type="RefSeq" id="WP_344671119.1">
    <property type="nucleotide sequence ID" value="NZ_BAAAQN010000074.1"/>
</dbReference>
<sequence length="203" mass="21825">MAAAPASGVNRRRLRAVLAVRHGQSRTNSEGQTETYTTTETYTQWKRVDGQVEVPFTGLLVPACGPLAEELPAWPLADAVPYERGMAAGRRIVAYDVEPEEGFDDAGVLMGPRIDDAVRQDIGGAKQRITEVRTAYENTRFTLVLLPAWLATYRHGGQSFSLLVNGSSAEVAGEHPVSRGKVVATVAVLLVAAVVGGILMWGH</sequence>